<dbReference type="InterPro" id="IPR036770">
    <property type="entry name" value="Ankyrin_rpt-contain_sf"/>
</dbReference>
<dbReference type="PANTHER" id="PTHR24159">
    <property type="match status" value="1"/>
</dbReference>
<gene>
    <name evidence="1" type="ORF">M9Y10_024854</name>
</gene>
<dbReference type="Gene3D" id="1.25.40.20">
    <property type="entry name" value="Ankyrin repeat-containing domain"/>
    <property type="match status" value="1"/>
</dbReference>
<sequence>MDILQYLEKMKGTYEKLINFIDNQDENNSLLQDLVKIFNERNDVNEFKFLLRLIKKISNNHQRTPYFFHRIEAILNLLKDNMKKQLTNGEIFNIFKSNKRILLFLIKEKILEIDIPILCIMADKQYLNRKYIQYFSPEIKSLMEKSPTLLTNLESYQIKEISDTISEKLPQNFEEMREKGEDDRNLYAAIRKDSVQEFQENLKYSEKSLNSEIIYSDRYETNLFILNNRNKMIEYAAINGSIQILQYLFSKGVDYDSSLLWLYAVHSNNLQVIQFLEKNNVKPRNDDYMKCIKESIKCHHNDLTNYLISTHLQNEDESSIFLTLNGLAYYNFEFIKDDKVDQRYFYAFCKYNYINIVQFLLKSEDMNVNKTYI</sequence>
<proteinExistence type="predicted"/>
<name>A0ABR2HBG1_9EUKA</name>
<organism evidence="1 2">
    <name type="scientific">Tritrichomonas musculus</name>
    <dbReference type="NCBI Taxonomy" id="1915356"/>
    <lineage>
        <taxon>Eukaryota</taxon>
        <taxon>Metamonada</taxon>
        <taxon>Parabasalia</taxon>
        <taxon>Tritrichomonadida</taxon>
        <taxon>Tritrichomonadidae</taxon>
        <taxon>Tritrichomonas</taxon>
    </lineage>
</organism>
<dbReference type="PANTHER" id="PTHR24159:SF5">
    <property type="entry name" value="ANK_REP_REGION DOMAIN-CONTAINING PROTEIN"/>
    <property type="match status" value="1"/>
</dbReference>
<protein>
    <recommendedName>
        <fullName evidence="3">DUF3447 domain-containing protein</fullName>
    </recommendedName>
</protein>
<dbReference type="Proteomes" id="UP001470230">
    <property type="component" value="Unassembled WGS sequence"/>
</dbReference>
<evidence type="ECO:0008006" key="3">
    <source>
        <dbReference type="Google" id="ProtNLM"/>
    </source>
</evidence>
<evidence type="ECO:0000313" key="1">
    <source>
        <dbReference type="EMBL" id="KAK8843782.1"/>
    </source>
</evidence>
<reference evidence="1 2" key="1">
    <citation type="submission" date="2024-04" db="EMBL/GenBank/DDBJ databases">
        <title>Tritrichomonas musculus Genome.</title>
        <authorList>
            <person name="Alves-Ferreira E."/>
            <person name="Grigg M."/>
            <person name="Lorenzi H."/>
            <person name="Galac M."/>
        </authorList>
    </citation>
    <scope>NUCLEOTIDE SEQUENCE [LARGE SCALE GENOMIC DNA]</scope>
    <source>
        <strain evidence="1 2">EAF2021</strain>
    </source>
</reference>
<dbReference type="EMBL" id="JAPFFF010000034">
    <property type="protein sequence ID" value="KAK8843782.1"/>
    <property type="molecule type" value="Genomic_DNA"/>
</dbReference>
<dbReference type="SUPFAM" id="SSF48403">
    <property type="entry name" value="Ankyrin repeat"/>
    <property type="match status" value="1"/>
</dbReference>
<evidence type="ECO:0000313" key="2">
    <source>
        <dbReference type="Proteomes" id="UP001470230"/>
    </source>
</evidence>
<keyword evidence="2" id="KW-1185">Reference proteome</keyword>
<accession>A0ABR2HBG1</accession>
<comment type="caution">
    <text evidence="1">The sequence shown here is derived from an EMBL/GenBank/DDBJ whole genome shotgun (WGS) entry which is preliminary data.</text>
</comment>